<dbReference type="Pfam" id="PF00147">
    <property type="entry name" value="Fibrinogen_C"/>
    <property type="match status" value="1"/>
</dbReference>
<dbReference type="SUPFAM" id="SSF56496">
    <property type="entry name" value="Fibrinogen C-terminal domain-like"/>
    <property type="match status" value="1"/>
</dbReference>
<gene>
    <name evidence="5" type="primary">TL5B_13</name>
    <name evidence="5" type="ORF">FJT64_000171</name>
</gene>
<dbReference type="AlphaFoldDB" id="A0A6A4VFS8"/>
<reference evidence="5 6" key="1">
    <citation type="submission" date="2019-07" db="EMBL/GenBank/DDBJ databases">
        <title>Draft genome assembly of a fouling barnacle, Amphibalanus amphitrite (Darwin, 1854): The first reference genome for Thecostraca.</title>
        <authorList>
            <person name="Kim W."/>
        </authorList>
    </citation>
    <scope>NUCLEOTIDE SEQUENCE [LARGE SCALE GENOMIC DNA]</scope>
    <source>
        <strain evidence="5">SNU_AA5</strain>
        <tissue evidence="5">Soma without cirri and trophi</tissue>
    </source>
</reference>
<dbReference type="EMBL" id="VIIS01001797">
    <property type="protein sequence ID" value="KAF0292785.1"/>
    <property type="molecule type" value="Genomic_DNA"/>
</dbReference>
<dbReference type="Gene3D" id="3.90.215.10">
    <property type="entry name" value="Gamma Fibrinogen, chain A, domain 1"/>
    <property type="match status" value="1"/>
</dbReference>
<dbReference type="InterPro" id="IPR050373">
    <property type="entry name" value="Fibrinogen_C-term_domain"/>
</dbReference>
<sequence length="463" mass="50983">MALARAAPPLLLLLLLSVGAASGQLQRSADEDQQLRQLVREAVSDALRSQLGEYRCGGGNIRKRQAPGVSLQSVADELSLQLKDTKEDISSQLQDTRDTVQTKVAEMTEAMRQQGGQCTCVEQLRALQQDVQRQYDALLKSVVDIAEITIGTQQTVRQHLNNITATVAALGRNMTTMVRGTAAPPADPDMRLALLSDSFARYANRSRRQLAALTAGQERSAALLSMVANQSQAAARLPCAGPARDCADLRRQGFTASGVYAIRPDLGSARLVSVYCDMTTAGGGWTVLQRRADLSAHIDFFRGWAEYRRGFGNRSGEFWLGNELIHQLTWQRDITLRLDMADLEGNQRYAEYSGFSVSPETDQYRLTVGPYSGTAGDGLSRANGVGFTTRDVDNDQYTAGNCAELYKGGWWYDACHNANPNGLYLRGPHGSYADGVNWRFWRGYHYSLPSIEIKMRPSGFRLP</sequence>
<evidence type="ECO:0000259" key="4">
    <source>
        <dbReference type="PROSITE" id="PS51406"/>
    </source>
</evidence>
<proteinExistence type="predicted"/>
<keyword evidence="6" id="KW-1185">Reference proteome</keyword>
<protein>
    <submittedName>
        <fullName evidence="5">Techylectin-5B</fullName>
    </submittedName>
</protein>
<dbReference type="SMART" id="SM00186">
    <property type="entry name" value="FBG"/>
    <property type="match status" value="1"/>
</dbReference>
<name>A0A6A4VFS8_AMPAM</name>
<organism evidence="5 6">
    <name type="scientific">Amphibalanus amphitrite</name>
    <name type="common">Striped barnacle</name>
    <name type="synonym">Balanus amphitrite</name>
    <dbReference type="NCBI Taxonomy" id="1232801"/>
    <lineage>
        <taxon>Eukaryota</taxon>
        <taxon>Metazoa</taxon>
        <taxon>Ecdysozoa</taxon>
        <taxon>Arthropoda</taxon>
        <taxon>Crustacea</taxon>
        <taxon>Multicrustacea</taxon>
        <taxon>Cirripedia</taxon>
        <taxon>Thoracica</taxon>
        <taxon>Thoracicalcarea</taxon>
        <taxon>Balanomorpha</taxon>
        <taxon>Balanoidea</taxon>
        <taxon>Balanidae</taxon>
        <taxon>Amphibalaninae</taxon>
        <taxon>Amphibalanus</taxon>
    </lineage>
</organism>
<keyword evidence="3" id="KW-0732">Signal</keyword>
<evidence type="ECO:0000256" key="3">
    <source>
        <dbReference type="SAM" id="SignalP"/>
    </source>
</evidence>
<dbReference type="PANTHER" id="PTHR19143">
    <property type="entry name" value="FIBRINOGEN/TENASCIN/ANGIOPOEITIN"/>
    <property type="match status" value="1"/>
</dbReference>
<dbReference type="OrthoDB" id="6145874at2759"/>
<dbReference type="PROSITE" id="PS51406">
    <property type="entry name" value="FIBRINOGEN_C_2"/>
    <property type="match status" value="1"/>
</dbReference>
<keyword evidence="1" id="KW-1015">Disulfide bond</keyword>
<feature type="chain" id="PRO_5025533579" evidence="3">
    <location>
        <begin position="24"/>
        <end position="463"/>
    </location>
</feature>
<evidence type="ECO:0000256" key="2">
    <source>
        <dbReference type="ARBA" id="ARBA00053344"/>
    </source>
</evidence>
<evidence type="ECO:0000256" key="1">
    <source>
        <dbReference type="ARBA" id="ARBA00023157"/>
    </source>
</evidence>
<comment type="caution">
    <text evidence="5">The sequence shown here is derived from an EMBL/GenBank/DDBJ whole genome shotgun (WGS) entry which is preliminary data.</text>
</comment>
<dbReference type="InterPro" id="IPR014716">
    <property type="entry name" value="Fibrinogen_a/b/g_C_1"/>
</dbReference>
<dbReference type="PROSITE" id="PS00514">
    <property type="entry name" value="FIBRINOGEN_C_1"/>
    <property type="match status" value="1"/>
</dbReference>
<dbReference type="CDD" id="cd00087">
    <property type="entry name" value="FReD"/>
    <property type="match status" value="1"/>
</dbReference>
<feature type="signal peptide" evidence="3">
    <location>
        <begin position="1"/>
        <end position="23"/>
    </location>
</feature>
<dbReference type="InterPro" id="IPR020837">
    <property type="entry name" value="Fibrinogen_CS"/>
</dbReference>
<dbReference type="GO" id="GO:0005615">
    <property type="term" value="C:extracellular space"/>
    <property type="evidence" value="ECO:0007669"/>
    <property type="project" value="TreeGrafter"/>
</dbReference>
<dbReference type="Proteomes" id="UP000440578">
    <property type="component" value="Unassembled WGS sequence"/>
</dbReference>
<dbReference type="NCBIfam" id="NF040941">
    <property type="entry name" value="GGGWT_bact"/>
    <property type="match status" value="1"/>
</dbReference>
<evidence type="ECO:0000313" key="5">
    <source>
        <dbReference type="EMBL" id="KAF0292785.1"/>
    </source>
</evidence>
<dbReference type="InterPro" id="IPR002181">
    <property type="entry name" value="Fibrinogen_a/b/g_C_dom"/>
</dbReference>
<dbReference type="GO" id="GO:0030246">
    <property type="term" value="F:carbohydrate binding"/>
    <property type="evidence" value="ECO:0007669"/>
    <property type="project" value="UniProtKB-ARBA"/>
</dbReference>
<accession>A0A6A4VFS8</accession>
<evidence type="ECO:0000313" key="6">
    <source>
        <dbReference type="Proteomes" id="UP000440578"/>
    </source>
</evidence>
<dbReference type="FunFam" id="3.90.215.10:FF:000001">
    <property type="entry name" value="Tenascin isoform 1"/>
    <property type="match status" value="1"/>
</dbReference>
<feature type="domain" description="Fibrinogen C-terminal" evidence="4">
    <location>
        <begin position="237"/>
        <end position="459"/>
    </location>
</feature>
<dbReference type="InterPro" id="IPR036056">
    <property type="entry name" value="Fibrinogen-like_C"/>
</dbReference>
<comment type="function">
    <text evidence="2">Lectin involved in innate immunity. Agglutinates all types of human erythrocytes, Gram-positive and Gram-negative bacteria. Has a stronger agglutinating activity towards Gram-negative bacteria than towards Gram-positive bacteria. Specifically recognizes acetyl group-containing substances on agglutinated cells. The hemagglutinating activity was inhibited by EDTA, acetyl group-containing mono- and disaccharides, N-acetyl derivatives of amino acids, other acetyl group-containing substances, propionamide and benzamide. Enhances the antimicrobial activity of big defensin against Gram-positive bacteria but not against Gram-negative bacteria.</text>
</comment>